<sequence>MGRIIPKSAGVNIISWIIISISPLTPSQFAVKALEPETAYRVLDQNIDIGHILCVKQKRTIDNGGVFSFYNRHFKVIYKKQILFRHVRR</sequence>
<evidence type="ECO:0000313" key="1">
    <source>
        <dbReference type="EMBL" id="AVX21571.1"/>
    </source>
</evidence>
<dbReference type="Proteomes" id="UP000241323">
    <property type="component" value="Chromosome"/>
</dbReference>
<evidence type="ECO:0000313" key="2">
    <source>
        <dbReference type="Proteomes" id="UP000241323"/>
    </source>
</evidence>
<protein>
    <submittedName>
        <fullName evidence="1">Uncharacterized protein</fullName>
    </submittedName>
</protein>
<gene>
    <name evidence="1" type="ORF">CFE_2428</name>
</gene>
<dbReference type="EMBL" id="CP028491">
    <property type="protein sequence ID" value="AVX21571.1"/>
    <property type="molecule type" value="Genomic_DNA"/>
</dbReference>
<keyword evidence="2" id="KW-1185">Reference proteome</keyword>
<name>A0A2R4N3K5_CARTR</name>
<reference evidence="1 2" key="1">
    <citation type="submission" date="2018-04" db="EMBL/GenBank/DDBJ databases">
        <title>Genomic insights into metabolic versatility of Carboxydocella thermautotrophica capable of coupling hydrogenogenic CO oxidation with the reduction of Fe(III) minerals in Kamchatka hot springs.</title>
        <authorList>
            <person name="Toshchakov S.V."/>
            <person name="Tepliuk A.V."/>
            <person name="Gavrilov S.N."/>
            <person name="Kublanov I.V."/>
            <person name="Lebedinsky A.V."/>
            <person name="Bonch-Osmolovskaya E.A."/>
            <person name="Rusakov V.S."/>
            <person name="Chistyakova N.I."/>
            <person name="Korzhenkov A."/>
            <person name="Zavarsina D.G."/>
            <person name="Sokolova T.G."/>
        </authorList>
    </citation>
    <scope>NUCLEOTIDE SEQUENCE [LARGE SCALE GENOMIC DNA]</scope>
    <source>
        <strain evidence="1 2">019</strain>
    </source>
</reference>
<accession>A0A2R4N3K5</accession>
<organism evidence="1 2">
    <name type="scientific">Carboxydocella thermautotrophica</name>
    <dbReference type="NCBI Taxonomy" id="178899"/>
    <lineage>
        <taxon>Bacteria</taxon>
        <taxon>Bacillati</taxon>
        <taxon>Bacillota</taxon>
        <taxon>Clostridia</taxon>
        <taxon>Eubacteriales</taxon>
        <taxon>Clostridiales Family XVI. Incertae Sedis</taxon>
        <taxon>Carboxydocella</taxon>
    </lineage>
</organism>
<dbReference type="KEGG" id="cthm:CFE_2428"/>
<proteinExistence type="predicted"/>
<dbReference type="AlphaFoldDB" id="A0A2R4N3K5"/>